<feature type="transmembrane region" description="Helical" evidence="2">
    <location>
        <begin position="65"/>
        <end position="86"/>
    </location>
</feature>
<sequence length="262" mass="28935">MAKWWLIYLLFALLFGVAIYEHVNSTTLSLPISRPLTIIALLLPLFGAVNLRFFRSSGSSTSRRVLAIGLQALQAILVTVLATLFFSDVLPSAARTCLLSTTWQHLFSSHDADSIRRIQDAFNCCGFNTVRDRAWPFPSQHGSRDCIETYGRNVACVGPWQMALQRNSGLEFGIALAVGLLQIVGVFLVATNSHSDGIYTRRPIQRHAVNESERARLLPGIGGGSYDGERSPHDVEQNGQTDTTNDPSRRIEPSHNNPWNSG</sequence>
<feature type="compositionally biased region" description="Basic and acidic residues" evidence="1">
    <location>
        <begin position="227"/>
        <end position="236"/>
    </location>
</feature>
<feature type="compositionally biased region" description="Polar residues" evidence="1">
    <location>
        <begin position="237"/>
        <end position="246"/>
    </location>
</feature>
<feature type="chain" id="PRO_5040191305" description="Tetraspanin" evidence="3">
    <location>
        <begin position="21"/>
        <end position="262"/>
    </location>
</feature>
<feature type="transmembrane region" description="Helical" evidence="2">
    <location>
        <begin position="35"/>
        <end position="53"/>
    </location>
</feature>
<gene>
    <name evidence="4" type="ORF">B0T10DRAFT_209939</name>
</gene>
<keyword evidence="2" id="KW-0812">Transmembrane</keyword>
<dbReference type="AlphaFoldDB" id="A0A9P9AU08"/>
<evidence type="ECO:0000313" key="5">
    <source>
        <dbReference type="Proteomes" id="UP000777438"/>
    </source>
</evidence>
<evidence type="ECO:0000256" key="3">
    <source>
        <dbReference type="SAM" id="SignalP"/>
    </source>
</evidence>
<evidence type="ECO:0000256" key="2">
    <source>
        <dbReference type="SAM" id="Phobius"/>
    </source>
</evidence>
<keyword evidence="2" id="KW-1133">Transmembrane helix</keyword>
<evidence type="ECO:0000313" key="4">
    <source>
        <dbReference type="EMBL" id="KAH6895194.1"/>
    </source>
</evidence>
<feature type="transmembrane region" description="Helical" evidence="2">
    <location>
        <begin position="172"/>
        <end position="192"/>
    </location>
</feature>
<keyword evidence="5" id="KW-1185">Reference proteome</keyword>
<feature type="signal peptide" evidence="3">
    <location>
        <begin position="1"/>
        <end position="20"/>
    </location>
</feature>
<dbReference type="EMBL" id="JAGPYM010000004">
    <property type="protein sequence ID" value="KAH6895194.1"/>
    <property type="molecule type" value="Genomic_DNA"/>
</dbReference>
<comment type="caution">
    <text evidence="4">The sequence shown here is derived from an EMBL/GenBank/DDBJ whole genome shotgun (WGS) entry which is preliminary data.</text>
</comment>
<reference evidence="4 5" key="1">
    <citation type="journal article" date="2021" name="Nat. Commun.">
        <title>Genetic determinants of endophytism in the Arabidopsis root mycobiome.</title>
        <authorList>
            <person name="Mesny F."/>
            <person name="Miyauchi S."/>
            <person name="Thiergart T."/>
            <person name="Pickel B."/>
            <person name="Atanasova L."/>
            <person name="Karlsson M."/>
            <person name="Huettel B."/>
            <person name="Barry K.W."/>
            <person name="Haridas S."/>
            <person name="Chen C."/>
            <person name="Bauer D."/>
            <person name="Andreopoulos W."/>
            <person name="Pangilinan J."/>
            <person name="LaButti K."/>
            <person name="Riley R."/>
            <person name="Lipzen A."/>
            <person name="Clum A."/>
            <person name="Drula E."/>
            <person name="Henrissat B."/>
            <person name="Kohler A."/>
            <person name="Grigoriev I.V."/>
            <person name="Martin F.M."/>
            <person name="Hacquard S."/>
        </authorList>
    </citation>
    <scope>NUCLEOTIDE SEQUENCE [LARGE SCALE GENOMIC DNA]</scope>
    <source>
        <strain evidence="4 5">MPI-CAGE-CH-0241</strain>
    </source>
</reference>
<keyword evidence="3" id="KW-0732">Signal</keyword>
<protein>
    <recommendedName>
        <fullName evidence="6">Tetraspanin</fullName>
    </recommendedName>
</protein>
<dbReference type="OrthoDB" id="71600at2759"/>
<accession>A0A9P9AU08</accession>
<dbReference type="Proteomes" id="UP000777438">
    <property type="component" value="Unassembled WGS sequence"/>
</dbReference>
<name>A0A9P9AU08_9HYPO</name>
<organism evidence="4 5">
    <name type="scientific">Thelonectria olida</name>
    <dbReference type="NCBI Taxonomy" id="1576542"/>
    <lineage>
        <taxon>Eukaryota</taxon>
        <taxon>Fungi</taxon>
        <taxon>Dikarya</taxon>
        <taxon>Ascomycota</taxon>
        <taxon>Pezizomycotina</taxon>
        <taxon>Sordariomycetes</taxon>
        <taxon>Hypocreomycetidae</taxon>
        <taxon>Hypocreales</taxon>
        <taxon>Nectriaceae</taxon>
        <taxon>Thelonectria</taxon>
    </lineage>
</organism>
<proteinExistence type="predicted"/>
<evidence type="ECO:0008006" key="6">
    <source>
        <dbReference type="Google" id="ProtNLM"/>
    </source>
</evidence>
<evidence type="ECO:0000256" key="1">
    <source>
        <dbReference type="SAM" id="MobiDB-lite"/>
    </source>
</evidence>
<keyword evidence="2" id="KW-0472">Membrane</keyword>
<feature type="region of interest" description="Disordered" evidence="1">
    <location>
        <begin position="210"/>
        <end position="262"/>
    </location>
</feature>